<keyword evidence="3" id="KW-1185">Reference proteome</keyword>
<dbReference type="Proteomes" id="UP000549971">
    <property type="component" value="Unassembled WGS sequence"/>
</dbReference>
<protein>
    <submittedName>
        <fullName evidence="2">Uncharacterized protein</fullName>
    </submittedName>
</protein>
<reference evidence="2 3" key="1">
    <citation type="submission" date="2020-08" db="EMBL/GenBank/DDBJ databases">
        <title>Sequencing the genomes of 1000 actinobacteria strains.</title>
        <authorList>
            <person name="Klenk H.-P."/>
        </authorList>
    </citation>
    <scope>NUCLEOTIDE SEQUENCE [LARGE SCALE GENOMIC DNA]</scope>
    <source>
        <strain evidence="2 3">DSM 28967</strain>
    </source>
</reference>
<sequence>MQHPGNEATTDGRAEADHAGGGVVGATGAGRAGPSTAGASTARVLVIGLDPAQLQGWDPEPVLAAIARGRDRFDDLGLTADWCLVAPDDQPAQAVAEALASGAYECVVVGGGLRKDDPLLELFEQIINLVRQHAPTAAIAFNSSPDDCADAALRWLK</sequence>
<comment type="caution">
    <text evidence="2">The sequence shown here is derived from an EMBL/GenBank/DDBJ whole genome shotgun (WGS) entry which is preliminary data.</text>
</comment>
<evidence type="ECO:0000313" key="3">
    <source>
        <dbReference type="Proteomes" id="UP000549971"/>
    </source>
</evidence>
<dbReference type="AlphaFoldDB" id="A0A7W9MTG6"/>
<accession>A0A7W9MTG6</accession>
<gene>
    <name evidence="2" type="ORF">HDA39_001829</name>
</gene>
<proteinExistence type="predicted"/>
<organism evidence="2 3">
    <name type="scientific">Kribbella italica</name>
    <dbReference type="NCBI Taxonomy" id="1540520"/>
    <lineage>
        <taxon>Bacteria</taxon>
        <taxon>Bacillati</taxon>
        <taxon>Actinomycetota</taxon>
        <taxon>Actinomycetes</taxon>
        <taxon>Propionibacteriales</taxon>
        <taxon>Kribbellaceae</taxon>
        <taxon>Kribbella</taxon>
    </lineage>
</organism>
<dbReference type="EMBL" id="JACHMY010000001">
    <property type="protein sequence ID" value="MBB5835095.1"/>
    <property type="molecule type" value="Genomic_DNA"/>
</dbReference>
<evidence type="ECO:0000256" key="1">
    <source>
        <dbReference type="SAM" id="MobiDB-lite"/>
    </source>
</evidence>
<evidence type="ECO:0000313" key="2">
    <source>
        <dbReference type="EMBL" id="MBB5835095.1"/>
    </source>
</evidence>
<feature type="compositionally biased region" description="Gly residues" evidence="1">
    <location>
        <begin position="19"/>
        <end position="31"/>
    </location>
</feature>
<name>A0A7W9MTG6_9ACTN</name>
<dbReference type="RefSeq" id="WP_202892918.1">
    <property type="nucleotide sequence ID" value="NZ_JACHMY010000001.1"/>
</dbReference>
<feature type="region of interest" description="Disordered" evidence="1">
    <location>
        <begin position="1"/>
        <end position="35"/>
    </location>
</feature>